<evidence type="ECO:0008006" key="6">
    <source>
        <dbReference type="Google" id="ProtNLM"/>
    </source>
</evidence>
<protein>
    <recommendedName>
        <fullName evidence="6">OmpH family outer membrane protein</fullName>
    </recommendedName>
</protein>
<evidence type="ECO:0000313" key="5">
    <source>
        <dbReference type="Proteomes" id="UP000282321"/>
    </source>
</evidence>
<comment type="similarity">
    <text evidence="1">Belongs to the Skp family.</text>
</comment>
<dbReference type="Proteomes" id="UP000282321">
    <property type="component" value="Unassembled WGS sequence"/>
</dbReference>
<dbReference type="Gene3D" id="3.40.50.10610">
    <property type="entry name" value="ABC-type transport auxiliary lipoprotein component"/>
    <property type="match status" value="1"/>
</dbReference>
<dbReference type="GO" id="GO:0005829">
    <property type="term" value="C:cytosol"/>
    <property type="evidence" value="ECO:0007669"/>
    <property type="project" value="TreeGrafter"/>
</dbReference>
<sequence>MKRIIIILLILFPLITFAEEKIGYVDTDRVINSYKGLSALKSQINMQINQWKRELGAKKLEIKRLKEDLNNKELVISNEMKLEKEKEIKRKEREYAQFIDSIWGEGGLLEKKKKEYSMVITVKIDTIIKRIAQEEGYTIIFDKSKSGIIYSKDVIDITNDVIDALNGEFGSQGTAKTLEIAIPGIFETNNKAQEIQLGSRVRAILKNALNRIGDYEFTKIQDISNSLNGMGITVKRKLTDTELATLGRNLGVDYVIYGTCEADVGVIKTNFKLINAKTGLVVATSERSVDSDKKLDQLVNDILTDIKPKMR</sequence>
<keyword evidence="2" id="KW-0732">Signal</keyword>
<evidence type="ECO:0000256" key="2">
    <source>
        <dbReference type="ARBA" id="ARBA00022729"/>
    </source>
</evidence>
<dbReference type="SUPFAM" id="SSF111384">
    <property type="entry name" value="OmpH-like"/>
    <property type="match status" value="1"/>
</dbReference>
<evidence type="ECO:0000313" key="4">
    <source>
        <dbReference type="EMBL" id="RKX65655.1"/>
    </source>
</evidence>
<reference evidence="4 5" key="1">
    <citation type="submission" date="2018-06" db="EMBL/GenBank/DDBJ databases">
        <title>Extensive metabolic versatility and redundancy in microbially diverse, dynamic hydrothermal sediments.</title>
        <authorList>
            <person name="Dombrowski N."/>
            <person name="Teske A."/>
            <person name="Baker B.J."/>
        </authorList>
    </citation>
    <scope>NUCLEOTIDE SEQUENCE [LARGE SCALE GENOMIC DNA]</scope>
    <source>
        <strain evidence="4">B35_G9</strain>
    </source>
</reference>
<dbReference type="InterPro" id="IPR005632">
    <property type="entry name" value="Chaperone_Skp"/>
</dbReference>
<accession>A0A660S764</accession>
<evidence type="ECO:0000256" key="1">
    <source>
        <dbReference type="ARBA" id="ARBA00009091"/>
    </source>
</evidence>
<feature type="coiled-coil region" evidence="3">
    <location>
        <begin position="48"/>
        <end position="101"/>
    </location>
</feature>
<dbReference type="EMBL" id="QNBC01000079">
    <property type="protein sequence ID" value="RKX65655.1"/>
    <property type="molecule type" value="Genomic_DNA"/>
</dbReference>
<proteinExistence type="inferred from homology"/>
<dbReference type="AlphaFoldDB" id="A0A660S764"/>
<dbReference type="GO" id="GO:0050821">
    <property type="term" value="P:protein stabilization"/>
    <property type="evidence" value="ECO:0007669"/>
    <property type="project" value="TreeGrafter"/>
</dbReference>
<dbReference type="InterPro" id="IPR024930">
    <property type="entry name" value="Skp_dom_sf"/>
</dbReference>
<dbReference type="Gene3D" id="3.30.910.20">
    <property type="entry name" value="Skp domain"/>
    <property type="match status" value="1"/>
</dbReference>
<keyword evidence="3" id="KW-0175">Coiled coil</keyword>
<dbReference type="PANTHER" id="PTHR35089">
    <property type="entry name" value="CHAPERONE PROTEIN SKP"/>
    <property type="match status" value="1"/>
</dbReference>
<name>A0A660S764_UNCT6</name>
<dbReference type="Pfam" id="PF03938">
    <property type="entry name" value="OmpH"/>
    <property type="match status" value="1"/>
</dbReference>
<dbReference type="SMART" id="SM00935">
    <property type="entry name" value="OmpH"/>
    <property type="match status" value="1"/>
</dbReference>
<gene>
    <name evidence="4" type="ORF">DRP44_05875</name>
</gene>
<dbReference type="PANTHER" id="PTHR35089:SF1">
    <property type="entry name" value="CHAPERONE PROTEIN SKP"/>
    <property type="match status" value="1"/>
</dbReference>
<organism evidence="4 5">
    <name type="scientific">candidate division TA06 bacterium</name>
    <dbReference type="NCBI Taxonomy" id="2250710"/>
    <lineage>
        <taxon>Bacteria</taxon>
        <taxon>Bacteria division TA06</taxon>
    </lineage>
</organism>
<evidence type="ECO:0000256" key="3">
    <source>
        <dbReference type="SAM" id="Coils"/>
    </source>
</evidence>
<comment type="caution">
    <text evidence="4">The sequence shown here is derived from an EMBL/GenBank/DDBJ whole genome shotgun (WGS) entry which is preliminary data.</text>
</comment>
<dbReference type="GO" id="GO:0051082">
    <property type="term" value="F:unfolded protein binding"/>
    <property type="evidence" value="ECO:0007669"/>
    <property type="project" value="InterPro"/>
</dbReference>